<dbReference type="Proteomes" id="UP000005496">
    <property type="component" value="Unassembled WGS sequence"/>
</dbReference>
<gene>
    <name evidence="2" type="ORF">Dthio_PD0197</name>
</gene>
<dbReference type="SUPFAM" id="SSF53756">
    <property type="entry name" value="UDP-Glycosyltransferase/glycogen phosphorylase"/>
    <property type="match status" value="1"/>
</dbReference>
<dbReference type="Gene3D" id="3.10.450.50">
    <property type="match status" value="1"/>
</dbReference>
<keyword evidence="3" id="KW-1185">Reference proteome</keyword>
<keyword evidence="2" id="KW-0808">Transferase</keyword>
<dbReference type="OrthoDB" id="9803091at2"/>
<evidence type="ECO:0000313" key="2">
    <source>
        <dbReference type="EMBL" id="EFI32883.1"/>
    </source>
</evidence>
<dbReference type="eggNOG" id="COG0438">
    <property type="taxonomic scope" value="Bacteria"/>
</dbReference>
<dbReference type="eggNOG" id="COG0189">
    <property type="taxonomic scope" value="Bacteria"/>
</dbReference>
<accession>D6SUA3</accession>
<sequence length="908" mass="103062">MFNESPSAGRGHDPEELLAQARQALDNEDWSTAVKVLNSILLRHKKNTPHEAYILLSRALRGQDKLDRAEKIIQQGLTGYPDSISMLTEYADIARIREDWAETKARLDVLKQKIDALKAASARASTPQPSPSSEPEAQHQEQHQPQTEPEISARTRTKKIMWLSPMCALDRRSGAACQMRSVLCTLAGAGWDAYAVNMTLCDGQEEYPVGSIIGDKRAVPENYGKVFKIKRDGVKHNIFYTRSSYGKNLTKEEARDFFQHAKRALEQIKPDVVLTYGSSSLCKELIKVARKNCTTLIFYLANPSYDDPELFRPFDQVLVPSQFQSDYYQQKIGIKSSVLRTMIPEGSQISPQEVLSTQAPQMRRKGFITMINPSMAKGATLFARLVSTALRERPDLLFLAVESRMSSDQWAEAGIDLAGMKNIWWIPNQEDVRTIYARTSILLFPSFWNEASGRSIAEAQLGGIPVLASNHAGMPEQLNGGGFLFDIPEKYRQKYSRVPSEAEVRPWLDTIYRLMDDDEFYRDSTRRALECGAMFHRDVMQKDIIQRFESFADGENLLPPLEPGQKTPAHTPVQRGEKLSRNAPCPCGSGKKAKKCCGVETDHQGKATGAEQKAPRQQLDPPTPDQIVNSSANRRPEPEEISREMQEIKEALGYNPDLTAPVTFNEKMARRRLLGEVTDAETLQDRWQVRRWVQDRADESVLPEVYQAVSSADQISWDELPESFAIKTSFNNQVRLIPDKSRINPRDVEKLCRQWLNGHAKTDGETPGRAVQPVVMFTGLYLDSHAMLPRSYGFFVFHGQCRFIQVDHPFPEPKRTLYSPDWEILPLCLDLPQGPVQDKPENLQEMIDLAQKLGQGYDFMRVDLYSVQGRVFFEAVDLFPGEARQRFFRPRDPDSTYEPDQWAGAFWE</sequence>
<organism evidence="2 3">
    <name type="scientific">Desulfonatronospira thiodismutans ASO3-1</name>
    <dbReference type="NCBI Taxonomy" id="555779"/>
    <lineage>
        <taxon>Bacteria</taxon>
        <taxon>Pseudomonadati</taxon>
        <taxon>Thermodesulfobacteriota</taxon>
        <taxon>Desulfovibrionia</taxon>
        <taxon>Desulfovibrionales</taxon>
        <taxon>Desulfonatronovibrionaceae</taxon>
        <taxon>Desulfonatronospira</taxon>
    </lineage>
</organism>
<dbReference type="SUPFAM" id="SSF48452">
    <property type="entry name" value="TPR-like"/>
    <property type="match status" value="1"/>
</dbReference>
<protein>
    <submittedName>
        <fullName evidence="2">Glycosyl transferase group 1</fullName>
    </submittedName>
</protein>
<dbReference type="Gene3D" id="3.40.50.2000">
    <property type="entry name" value="Glycogen Phosphorylase B"/>
    <property type="match status" value="1"/>
</dbReference>
<evidence type="ECO:0000256" key="1">
    <source>
        <dbReference type="SAM" id="MobiDB-lite"/>
    </source>
</evidence>
<proteinExistence type="predicted"/>
<name>D6SUA3_9BACT</name>
<dbReference type="GO" id="GO:0016740">
    <property type="term" value="F:transferase activity"/>
    <property type="evidence" value="ECO:0007669"/>
    <property type="project" value="UniProtKB-KW"/>
</dbReference>
<feature type="compositionally biased region" description="Low complexity" evidence="1">
    <location>
        <begin position="124"/>
        <end position="135"/>
    </location>
</feature>
<dbReference type="Pfam" id="PF02810">
    <property type="entry name" value="SEC-C"/>
    <property type="match status" value="1"/>
</dbReference>
<feature type="region of interest" description="Disordered" evidence="1">
    <location>
        <begin position="555"/>
        <end position="641"/>
    </location>
</feature>
<dbReference type="InterPro" id="IPR004027">
    <property type="entry name" value="SEC_C_motif"/>
</dbReference>
<evidence type="ECO:0000313" key="3">
    <source>
        <dbReference type="Proteomes" id="UP000005496"/>
    </source>
</evidence>
<dbReference type="InterPro" id="IPR029465">
    <property type="entry name" value="ATPgrasp_TupA"/>
</dbReference>
<dbReference type="Pfam" id="PF14305">
    <property type="entry name" value="ATPgrasp_TupA"/>
    <property type="match status" value="1"/>
</dbReference>
<feature type="region of interest" description="Disordered" evidence="1">
    <location>
        <begin position="120"/>
        <end position="154"/>
    </location>
</feature>
<dbReference type="SUPFAM" id="SSF103642">
    <property type="entry name" value="Sec-C motif"/>
    <property type="match status" value="1"/>
</dbReference>
<dbReference type="EMBL" id="ACJN02000004">
    <property type="protein sequence ID" value="EFI32883.1"/>
    <property type="molecule type" value="Genomic_DNA"/>
</dbReference>
<dbReference type="RefSeq" id="WP_008871576.1">
    <property type="nucleotide sequence ID" value="NZ_ACJN02000004.1"/>
</dbReference>
<dbReference type="Pfam" id="PF13692">
    <property type="entry name" value="Glyco_trans_1_4"/>
    <property type="match status" value="1"/>
</dbReference>
<comment type="caution">
    <text evidence="2">The sequence shown here is derived from an EMBL/GenBank/DDBJ whole genome shotgun (WGS) entry which is preliminary data.</text>
</comment>
<dbReference type="Gene3D" id="1.25.40.10">
    <property type="entry name" value="Tetratricopeptide repeat domain"/>
    <property type="match status" value="1"/>
</dbReference>
<reference evidence="2" key="1">
    <citation type="submission" date="2010-05" db="EMBL/GenBank/DDBJ databases">
        <title>The draft genome of Desulfonatronospira thiodismutans ASO3-1.</title>
        <authorList>
            <consortium name="US DOE Joint Genome Institute (JGI-PGF)"/>
            <person name="Lucas S."/>
            <person name="Copeland A."/>
            <person name="Lapidus A."/>
            <person name="Cheng J.-F."/>
            <person name="Bruce D."/>
            <person name="Goodwin L."/>
            <person name="Pitluck S."/>
            <person name="Chertkov O."/>
            <person name="Brettin T."/>
            <person name="Detter J.C."/>
            <person name="Han C."/>
            <person name="Land M.L."/>
            <person name="Hauser L."/>
            <person name="Kyrpides N."/>
            <person name="Mikhailova N."/>
            <person name="Muyzer G."/>
            <person name="Woyke T."/>
        </authorList>
    </citation>
    <scope>NUCLEOTIDE SEQUENCE [LARGE SCALE GENOMIC DNA]</scope>
    <source>
        <strain evidence="2">ASO3-1</strain>
    </source>
</reference>
<dbReference type="AlphaFoldDB" id="D6SUA3"/>
<dbReference type="InterPro" id="IPR011990">
    <property type="entry name" value="TPR-like_helical_dom_sf"/>
</dbReference>